<dbReference type="GO" id="GO:0005829">
    <property type="term" value="C:cytosol"/>
    <property type="evidence" value="ECO:0007669"/>
    <property type="project" value="TreeGrafter"/>
</dbReference>
<dbReference type="SUPFAM" id="SSF52121">
    <property type="entry name" value="Lumazine synthase"/>
    <property type="match status" value="1"/>
</dbReference>
<feature type="binding site" evidence="7">
    <location>
        <position position="112"/>
    </location>
    <ligand>
        <name>5-amino-6-(D-ribitylamino)uracil</name>
        <dbReference type="ChEBI" id="CHEBI:15934"/>
    </ligand>
</feature>
<reference evidence="9" key="1">
    <citation type="submission" date="2016-10" db="EMBL/GenBank/DDBJ databases">
        <authorList>
            <person name="Varghese N."/>
            <person name="Submissions S."/>
        </authorList>
    </citation>
    <scope>NUCLEOTIDE SEQUENCE [LARGE SCALE GENOMIC DNA]</scope>
    <source>
        <strain evidence="9">DSM 20632</strain>
    </source>
</reference>
<name>A0A1G9MIH3_9CORY</name>
<dbReference type="Pfam" id="PF00885">
    <property type="entry name" value="DMRL_synthase"/>
    <property type="match status" value="1"/>
</dbReference>
<keyword evidence="9" id="KW-1185">Reference proteome</keyword>
<feature type="binding site" evidence="7">
    <location>
        <position position="126"/>
    </location>
    <ligand>
        <name>(2S)-2-hydroxy-3-oxobutyl phosphate</name>
        <dbReference type="ChEBI" id="CHEBI:58830"/>
    </ligand>
</feature>
<comment type="function">
    <text evidence="7">Catalyzes the formation of 6,7-dimethyl-8-ribityllumazine by condensation of 5-amino-6-(D-ribitylamino)uracil with 3,4-dihydroxy-2-butanone 4-phosphate. This is the penultimate step in the biosynthesis of riboflavin.</text>
</comment>
<accession>A0A1G9MIH3</accession>
<dbReference type="PANTHER" id="PTHR21058">
    <property type="entry name" value="6,7-DIMETHYL-8-RIBITYLLUMAZINE SYNTHASE DMRL SYNTHASE LUMAZINE SYNTHASE"/>
    <property type="match status" value="1"/>
</dbReference>
<dbReference type="EC" id="2.5.1.78" evidence="3 7"/>
<feature type="binding site" evidence="7">
    <location>
        <position position="26"/>
    </location>
    <ligand>
        <name>5-amino-6-(D-ribitylamino)uracil</name>
        <dbReference type="ChEBI" id="CHEBI:15934"/>
    </ligand>
</feature>
<feature type="active site" description="Proton donor" evidence="7">
    <location>
        <position position="87"/>
    </location>
</feature>
<dbReference type="EMBL" id="LT629700">
    <property type="protein sequence ID" value="SDL73455.1"/>
    <property type="molecule type" value="Genomic_DNA"/>
</dbReference>
<dbReference type="Proteomes" id="UP000199350">
    <property type="component" value="Chromosome I"/>
</dbReference>
<evidence type="ECO:0000313" key="9">
    <source>
        <dbReference type="Proteomes" id="UP000199350"/>
    </source>
</evidence>
<dbReference type="UniPathway" id="UPA00275">
    <property type="reaction ID" value="UER00404"/>
</dbReference>
<dbReference type="InterPro" id="IPR034964">
    <property type="entry name" value="LS"/>
</dbReference>
<proteinExistence type="inferred from homology"/>
<dbReference type="InterPro" id="IPR036467">
    <property type="entry name" value="LS/RS_sf"/>
</dbReference>
<comment type="pathway">
    <text evidence="1 7">Cofactor biosynthesis; riboflavin biosynthesis; riboflavin from 2-hydroxy-3-oxobutyl phosphate and 5-amino-6-(D-ribitylamino)uracil: step 1/2.</text>
</comment>
<feature type="binding site" evidence="7">
    <location>
        <begin position="84"/>
        <end position="85"/>
    </location>
    <ligand>
        <name>(2S)-2-hydroxy-3-oxobutyl phosphate</name>
        <dbReference type="ChEBI" id="CHEBI:58830"/>
    </ligand>
</feature>
<dbReference type="RefSeq" id="WP_092148558.1">
    <property type="nucleotide sequence ID" value="NZ_LT629700.1"/>
</dbReference>
<dbReference type="GO" id="GO:0009349">
    <property type="term" value="C:riboflavin synthase complex"/>
    <property type="evidence" value="ECO:0007669"/>
    <property type="project" value="UniProtKB-UniRule"/>
</dbReference>
<evidence type="ECO:0000256" key="5">
    <source>
        <dbReference type="ARBA" id="ARBA00022679"/>
    </source>
</evidence>
<organism evidence="8 9">
    <name type="scientific">Corynebacterium mycetoides</name>
    <dbReference type="NCBI Taxonomy" id="38302"/>
    <lineage>
        <taxon>Bacteria</taxon>
        <taxon>Bacillati</taxon>
        <taxon>Actinomycetota</taxon>
        <taxon>Actinomycetes</taxon>
        <taxon>Mycobacteriales</taxon>
        <taxon>Corynebacteriaceae</taxon>
        <taxon>Corynebacterium</taxon>
    </lineage>
</organism>
<dbReference type="GO" id="GO:0000906">
    <property type="term" value="F:6,7-dimethyl-8-ribityllumazine synthase activity"/>
    <property type="evidence" value="ECO:0007669"/>
    <property type="project" value="UniProtKB-UniRule"/>
</dbReference>
<evidence type="ECO:0000256" key="1">
    <source>
        <dbReference type="ARBA" id="ARBA00004917"/>
    </source>
</evidence>
<protein>
    <recommendedName>
        <fullName evidence="3 7">6,7-dimethyl-8-ribityllumazine synthase</fullName>
        <shortName evidence="7">DMRL synthase</shortName>
        <shortName evidence="7">LS</shortName>
        <shortName evidence="7">Lumazine synthase</shortName>
        <ecNumber evidence="3 7">2.5.1.78</ecNumber>
    </recommendedName>
</protein>
<keyword evidence="4 7" id="KW-0686">Riboflavin biosynthesis</keyword>
<dbReference type="InterPro" id="IPR002180">
    <property type="entry name" value="LS/RS"/>
</dbReference>
<dbReference type="STRING" id="38302.SAMN04488535_0594"/>
<dbReference type="Gene3D" id="3.40.50.960">
    <property type="entry name" value="Lumazine/riboflavin synthase"/>
    <property type="match status" value="1"/>
</dbReference>
<dbReference type="HAMAP" id="MF_00178">
    <property type="entry name" value="Lumazine_synth"/>
    <property type="match status" value="1"/>
</dbReference>
<evidence type="ECO:0000256" key="3">
    <source>
        <dbReference type="ARBA" id="ARBA00012664"/>
    </source>
</evidence>
<comment type="catalytic activity">
    <reaction evidence="6 7">
        <text>(2S)-2-hydroxy-3-oxobutyl phosphate + 5-amino-6-(D-ribitylamino)uracil = 6,7-dimethyl-8-(1-D-ribityl)lumazine + phosphate + 2 H2O + H(+)</text>
        <dbReference type="Rhea" id="RHEA:26152"/>
        <dbReference type="ChEBI" id="CHEBI:15377"/>
        <dbReference type="ChEBI" id="CHEBI:15378"/>
        <dbReference type="ChEBI" id="CHEBI:15934"/>
        <dbReference type="ChEBI" id="CHEBI:43474"/>
        <dbReference type="ChEBI" id="CHEBI:58201"/>
        <dbReference type="ChEBI" id="CHEBI:58830"/>
        <dbReference type="EC" id="2.5.1.78"/>
    </reaction>
</comment>
<feature type="binding site" evidence="7">
    <location>
        <begin position="57"/>
        <end position="59"/>
    </location>
    <ligand>
        <name>5-amino-6-(D-ribitylamino)uracil</name>
        <dbReference type="ChEBI" id="CHEBI:15934"/>
    </ligand>
</feature>
<comment type="similarity">
    <text evidence="2 7">Belongs to the DMRL synthase family.</text>
</comment>
<evidence type="ECO:0000256" key="7">
    <source>
        <dbReference type="HAMAP-Rule" id="MF_00178"/>
    </source>
</evidence>
<sequence>MSHQGAPEIPRANAEGMTVAIVSTRWNEKIVSQLHARAVETARGFGAKVDEYWVAGALELPVVVQACARRYDAVVALGCVIRGETAHFTYVCESVTAGLTRVALDEETPVGNGVLTVDDEDQALERAGGEDAKEDKGADAVAAALGAAVELAKVRVVGRKQERG</sequence>
<dbReference type="AlphaFoldDB" id="A0A1G9MIH3"/>
<dbReference type="PANTHER" id="PTHR21058:SF0">
    <property type="entry name" value="6,7-DIMETHYL-8-RIBITYLLUMAZINE SYNTHASE"/>
    <property type="match status" value="1"/>
</dbReference>
<feature type="binding site" evidence="7">
    <location>
        <begin position="79"/>
        <end position="81"/>
    </location>
    <ligand>
        <name>5-amino-6-(D-ribitylamino)uracil</name>
        <dbReference type="ChEBI" id="CHEBI:15934"/>
    </ligand>
</feature>
<evidence type="ECO:0000313" key="8">
    <source>
        <dbReference type="EMBL" id="SDL73455.1"/>
    </source>
</evidence>
<keyword evidence="5 7" id="KW-0808">Transferase</keyword>
<evidence type="ECO:0000256" key="4">
    <source>
        <dbReference type="ARBA" id="ARBA00022619"/>
    </source>
</evidence>
<evidence type="ECO:0000256" key="6">
    <source>
        <dbReference type="ARBA" id="ARBA00048785"/>
    </source>
</evidence>
<dbReference type="CDD" id="cd09209">
    <property type="entry name" value="Lumazine_synthase-I"/>
    <property type="match status" value="1"/>
</dbReference>
<dbReference type="OrthoDB" id="9809709at2"/>
<gene>
    <name evidence="7" type="primary">ribH</name>
    <name evidence="8" type="ORF">SAMN04488535_0594</name>
</gene>
<evidence type="ECO:0000256" key="2">
    <source>
        <dbReference type="ARBA" id="ARBA00007424"/>
    </source>
</evidence>
<dbReference type="GO" id="GO:0009231">
    <property type="term" value="P:riboflavin biosynthetic process"/>
    <property type="evidence" value="ECO:0007669"/>
    <property type="project" value="UniProtKB-UniRule"/>
</dbReference>
<dbReference type="NCBIfam" id="TIGR00114">
    <property type="entry name" value="lumazine-synth"/>
    <property type="match status" value="1"/>
</dbReference>